<dbReference type="AlphaFoldDB" id="A0A285EBF3"/>
<dbReference type="OrthoDB" id="5198073at2"/>
<feature type="compositionally biased region" description="Low complexity" evidence="1">
    <location>
        <begin position="77"/>
        <end position="105"/>
    </location>
</feature>
<protein>
    <recommendedName>
        <fullName evidence="3">DUF4333 domain-containing protein</fullName>
    </recommendedName>
</protein>
<evidence type="ECO:0000313" key="5">
    <source>
        <dbReference type="Proteomes" id="UP000219514"/>
    </source>
</evidence>
<dbReference type="Proteomes" id="UP000219514">
    <property type="component" value="Unassembled WGS sequence"/>
</dbReference>
<reference evidence="4 5" key="1">
    <citation type="submission" date="2017-09" db="EMBL/GenBank/DDBJ databases">
        <authorList>
            <person name="Ehlers B."/>
            <person name="Leendertz F.H."/>
        </authorList>
    </citation>
    <scope>NUCLEOTIDE SEQUENCE [LARGE SCALE GENOMIC DNA]</scope>
    <source>
        <strain evidence="4 5">DSM 46844</strain>
    </source>
</reference>
<evidence type="ECO:0000313" key="4">
    <source>
        <dbReference type="EMBL" id="SNX96458.1"/>
    </source>
</evidence>
<keyword evidence="5" id="KW-1185">Reference proteome</keyword>
<evidence type="ECO:0000256" key="1">
    <source>
        <dbReference type="SAM" id="MobiDB-lite"/>
    </source>
</evidence>
<keyword evidence="2" id="KW-0812">Transmembrane</keyword>
<proteinExistence type="predicted"/>
<accession>A0A285EBF3</accession>
<dbReference type="Pfam" id="PF14230">
    <property type="entry name" value="DUF4333"/>
    <property type="match status" value="1"/>
</dbReference>
<feature type="domain" description="DUF4333" evidence="3">
    <location>
        <begin position="134"/>
        <end position="208"/>
    </location>
</feature>
<feature type="transmembrane region" description="Helical" evidence="2">
    <location>
        <begin position="122"/>
        <end position="144"/>
    </location>
</feature>
<evidence type="ECO:0000259" key="3">
    <source>
        <dbReference type="Pfam" id="PF14230"/>
    </source>
</evidence>
<name>A0A285EBF3_9ACTN</name>
<sequence length="217" mass="22279">MTNPPQGGGPPGQYGQPGPYGQPGGQPPPQPGGHGQAPQQPGPYGPPGGYGQPGPYGPAGYAQPGPYGQPPYGAPGYGQPQYGQPAYGQPQYAQPQYGQLPYGQPGDHGPSPLQPRKARTGLVVGLVALAIVVIALAVVLPLTLGSQVLDRGAVEDDVAEQFEQAHGVGLDLSCDDEMTVEEGATYDCSGTTSDGEEVTVRIAITDEDSAAYTWDEV</sequence>
<dbReference type="EMBL" id="OBDO01000004">
    <property type="protein sequence ID" value="SNX96458.1"/>
    <property type="molecule type" value="Genomic_DNA"/>
</dbReference>
<feature type="region of interest" description="Disordered" evidence="1">
    <location>
        <begin position="1"/>
        <end position="115"/>
    </location>
</feature>
<dbReference type="RefSeq" id="WP_097206474.1">
    <property type="nucleotide sequence ID" value="NZ_JACHXB010000002.1"/>
</dbReference>
<evidence type="ECO:0000256" key="2">
    <source>
        <dbReference type="SAM" id="Phobius"/>
    </source>
</evidence>
<gene>
    <name evidence="4" type="ORF">SAMN06893097_104172</name>
</gene>
<dbReference type="InterPro" id="IPR025637">
    <property type="entry name" value="DUF4333"/>
</dbReference>
<keyword evidence="2" id="KW-1133">Transmembrane helix</keyword>
<keyword evidence="2" id="KW-0472">Membrane</keyword>
<organism evidence="4 5">
    <name type="scientific">Geodermatophilus sabuli</name>
    <dbReference type="NCBI Taxonomy" id="1564158"/>
    <lineage>
        <taxon>Bacteria</taxon>
        <taxon>Bacillati</taxon>
        <taxon>Actinomycetota</taxon>
        <taxon>Actinomycetes</taxon>
        <taxon>Geodermatophilales</taxon>
        <taxon>Geodermatophilaceae</taxon>
        <taxon>Geodermatophilus</taxon>
    </lineage>
</organism>